<evidence type="ECO:0000313" key="2">
    <source>
        <dbReference type="EMBL" id="EFL30052.1"/>
    </source>
</evidence>
<name>D9X957_STRVT</name>
<dbReference type="AlphaFoldDB" id="D9X957"/>
<protein>
    <submittedName>
        <fullName evidence="2">Predicted protein</fullName>
    </submittedName>
</protein>
<dbReference type="STRING" id="591159.SSQG_00570"/>
<dbReference type="HOGENOM" id="CLU_2884226_0_0_11"/>
<evidence type="ECO:0000256" key="1">
    <source>
        <dbReference type="SAM" id="MobiDB-lite"/>
    </source>
</evidence>
<reference evidence="3" key="1">
    <citation type="submission" date="2009-02" db="EMBL/GenBank/DDBJ databases">
        <title>Annotation of Streptomyces viridochromogenes strain DSM 40736.</title>
        <authorList>
            <consortium name="The Broad Institute Genome Sequencing Platform"/>
            <consortium name="Broad Institute Microbial Sequencing Center"/>
            <person name="Fischbach M."/>
            <person name="Godfrey P."/>
            <person name="Ward D."/>
            <person name="Young S."/>
            <person name="Zeng Q."/>
            <person name="Koehrsen M."/>
            <person name="Alvarado L."/>
            <person name="Berlin A.M."/>
            <person name="Bochicchio J."/>
            <person name="Borenstein D."/>
            <person name="Chapman S.B."/>
            <person name="Chen Z."/>
            <person name="Engels R."/>
            <person name="Freedman E."/>
            <person name="Gellesch M."/>
            <person name="Goldberg J."/>
            <person name="Griggs A."/>
            <person name="Gujja S."/>
            <person name="Heilman E.R."/>
            <person name="Heiman D.I."/>
            <person name="Hepburn T.A."/>
            <person name="Howarth C."/>
            <person name="Jen D."/>
            <person name="Larson L."/>
            <person name="Lewis B."/>
            <person name="Mehta T."/>
            <person name="Park D."/>
            <person name="Pearson M."/>
            <person name="Richards J."/>
            <person name="Roberts A."/>
            <person name="Saif S."/>
            <person name="Shea T.D."/>
            <person name="Shenoy N."/>
            <person name="Sisk P."/>
            <person name="Stolte C."/>
            <person name="Sykes S.N."/>
            <person name="Thomson T."/>
            <person name="Walk T."/>
            <person name="White J."/>
            <person name="Yandava C."/>
            <person name="Straight P."/>
            <person name="Clardy J."/>
            <person name="Hung D."/>
            <person name="Kolter R."/>
            <person name="Mekalanos J."/>
            <person name="Walker S."/>
            <person name="Walsh C.T."/>
            <person name="Wieland-Brown L.C."/>
            <person name="Haas B."/>
            <person name="Nusbaum C."/>
            <person name="Birren B."/>
        </authorList>
    </citation>
    <scope>NUCLEOTIDE SEQUENCE [LARGE SCALE GENOMIC DNA]</scope>
    <source>
        <strain evidence="3">DSM 40736 / JCM 4977 / BCRC 1201 / Tue 494</strain>
    </source>
</reference>
<dbReference type="EMBL" id="GG657757">
    <property type="protein sequence ID" value="EFL30052.1"/>
    <property type="molecule type" value="Genomic_DNA"/>
</dbReference>
<sequence length="63" mass="7104">MSAARPAPAARPARALGCNNAIAPTQPMHIDDLKYLRRQQADRVRLGRPAPRTPAPRWAWTYR</sequence>
<proteinExistence type="predicted"/>
<feature type="region of interest" description="Disordered" evidence="1">
    <location>
        <begin position="44"/>
        <end position="63"/>
    </location>
</feature>
<evidence type="ECO:0000313" key="3">
    <source>
        <dbReference type="Proteomes" id="UP000004184"/>
    </source>
</evidence>
<keyword evidence="3" id="KW-1185">Reference proteome</keyword>
<organism evidence="2 3">
    <name type="scientific">Streptomyces viridochromogenes (strain DSM 40736 / JCM 4977 / BCRC 1201 / Tue 494)</name>
    <dbReference type="NCBI Taxonomy" id="591159"/>
    <lineage>
        <taxon>Bacteria</taxon>
        <taxon>Bacillati</taxon>
        <taxon>Actinomycetota</taxon>
        <taxon>Actinomycetes</taxon>
        <taxon>Kitasatosporales</taxon>
        <taxon>Streptomycetaceae</taxon>
        <taxon>Streptomyces</taxon>
    </lineage>
</organism>
<dbReference type="Proteomes" id="UP000004184">
    <property type="component" value="Unassembled WGS sequence"/>
</dbReference>
<gene>
    <name evidence="2" type="ORF">SSQG_00570</name>
</gene>
<accession>D9X957</accession>